<dbReference type="SUPFAM" id="SSF51735">
    <property type="entry name" value="NAD(P)-binding Rossmann-fold domains"/>
    <property type="match status" value="1"/>
</dbReference>
<sequence>MVVWGSGTPMREFLHVDDMAAASIHVMELDRSVWLENTQPMLSHINVGTGVGLHHP</sequence>
<evidence type="ECO:0000313" key="2">
    <source>
        <dbReference type="EMBL" id="VFS76691.1"/>
    </source>
</evidence>
<keyword evidence="2" id="KW-0560">Oxidoreductase</keyword>
<accession>A0A485BUL1</accession>
<dbReference type="InterPro" id="IPR001509">
    <property type="entry name" value="Epimerase_deHydtase"/>
</dbReference>
<dbReference type="EC" id="1.1.1.271" evidence="2"/>
<organism evidence="2 3">
    <name type="scientific">Kluyvera cryocrescens</name>
    <name type="common">Kluyvera citrophila</name>
    <dbReference type="NCBI Taxonomy" id="580"/>
    <lineage>
        <taxon>Bacteria</taxon>
        <taxon>Pseudomonadati</taxon>
        <taxon>Pseudomonadota</taxon>
        <taxon>Gammaproteobacteria</taxon>
        <taxon>Enterobacterales</taxon>
        <taxon>Enterobacteriaceae</taxon>
        <taxon>Kluyvera</taxon>
    </lineage>
</organism>
<dbReference type="EMBL" id="CAADJD010000023">
    <property type="protein sequence ID" value="VFS76691.1"/>
    <property type="molecule type" value="Genomic_DNA"/>
</dbReference>
<proteinExistence type="predicted"/>
<dbReference type="Proteomes" id="UP000401081">
    <property type="component" value="Unassembled WGS sequence"/>
</dbReference>
<dbReference type="GO" id="GO:0050577">
    <property type="term" value="F:GDP-L-fucose synthase activity"/>
    <property type="evidence" value="ECO:0007669"/>
    <property type="project" value="UniProtKB-EC"/>
</dbReference>
<dbReference type="Pfam" id="PF01370">
    <property type="entry name" value="Epimerase"/>
    <property type="match status" value="1"/>
</dbReference>
<keyword evidence="3" id="KW-1185">Reference proteome</keyword>
<evidence type="ECO:0000313" key="3">
    <source>
        <dbReference type="Proteomes" id="UP000401081"/>
    </source>
</evidence>
<dbReference type="Gene3D" id="3.90.25.10">
    <property type="entry name" value="UDP-galactose 4-epimerase, domain 1"/>
    <property type="match status" value="1"/>
</dbReference>
<gene>
    <name evidence="2" type="primary">fcl_1</name>
    <name evidence="2" type="ORF">NCTC12993_05459</name>
</gene>
<dbReference type="InterPro" id="IPR036291">
    <property type="entry name" value="NAD(P)-bd_dom_sf"/>
</dbReference>
<feature type="domain" description="NAD-dependent epimerase/dehydratase" evidence="1">
    <location>
        <begin position="2"/>
        <end position="31"/>
    </location>
</feature>
<reference evidence="2 3" key="1">
    <citation type="submission" date="2019-03" db="EMBL/GenBank/DDBJ databases">
        <authorList>
            <consortium name="Pathogen Informatics"/>
        </authorList>
    </citation>
    <scope>NUCLEOTIDE SEQUENCE [LARGE SCALE GENOMIC DNA]</scope>
    <source>
        <strain evidence="2 3">NCTC12993</strain>
    </source>
</reference>
<evidence type="ECO:0000259" key="1">
    <source>
        <dbReference type="Pfam" id="PF01370"/>
    </source>
</evidence>
<dbReference type="Gene3D" id="3.40.50.720">
    <property type="entry name" value="NAD(P)-binding Rossmann-like Domain"/>
    <property type="match status" value="1"/>
</dbReference>
<protein>
    <submittedName>
        <fullName evidence="2">GDP-L-fucose synthase</fullName>
        <ecNumber evidence="2">1.1.1.271</ecNumber>
    </submittedName>
</protein>
<name>A0A485BUL1_KLUCR</name>
<dbReference type="AlphaFoldDB" id="A0A485BUL1"/>